<evidence type="ECO:0000259" key="16">
    <source>
        <dbReference type="Pfam" id="PF14849"/>
    </source>
</evidence>
<organism evidence="17 18">
    <name type="scientific">Gilvimarinus xylanilyticus</name>
    <dbReference type="NCBI Taxonomy" id="2944139"/>
    <lineage>
        <taxon>Bacteria</taxon>
        <taxon>Pseudomonadati</taxon>
        <taxon>Pseudomonadota</taxon>
        <taxon>Gammaproteobacteria</taxon>
        <taxon>Cellvibrionales</taxon>
        <taxon>Cellvibrionaceae</taxon>
        <taxon>Gilvimarinus</taxon>
    </lineage>
</organism>
<comment type="subunit">
    <text evidence="13">Interacts with the Sec translocase complex via SecD. Specifically interacts with transmembrane segments of nascent integral membrane proteins during membrane integration.</text>
</comment>
<evidence type="ECO:0000256" key="13">
    <source>
        <dbReference type="HAMAP-Rule" id="MF_01810"/>
    </source>
</evidence>
<feature type="transmembrane region" description="Helical" evidence="13">
    <location>
        <begin position="474"/>
        <end position="491"/>
    </location>
</feature>
<reference evidence="17" key="1">
    <citation type="submission" date="2022-05" db="EMBL/GenBank/DDBJ databases">
        <authorList>
            <person name="Sun H.-N."/>
        </authorList>
    </citation>
    <scope>NUCLEOTIDE SEQUENCE</scope>
    <source>
        <strain evidence="17">HB14</strain>
    </source>
</reference>
<dbReference type="GO" id="GO:0005886">
    <property type="term" value="C:plasma membrane"/>
    <property type="evidence" value="ECO:0007669"/>
    <property type="project" value="UniProtKB-SubCell"/>
</dbReference>
<evidence type="ECO:0000256" key="5">
    <source>
        <dbReference type="ARBA" id="ARBA00022475"/>
    </source>
</evidence>
<dbReference type="InterPro" id="IPR028053">
    <property type="entry name" value="Membr_insert_YidC_N"/>
</dbReference>
<sequence>MDWQKNLLLAAMGAVVILLIMRWDDFQQAQIAAQPDPAPAASASANTDIPSANASVSDVPQDASKVETATAAPSAQTIQVQTDSLHVTIDTRGGDIVRVALPQHYAEIDTPDQPFVLVENNSVETYSLQSGLIGQNGTDSADGRPVFASEATQYTLQENADTLTVDLTHEQDSATITKRFTFYRGEYRVEMDYLVKNTGEQPWQASLYGQIKRDSHEPYAGTGFGMQPFVGAALTTEDERYKKFSFEDLEDESFKTQITGGWVSMVQHYFISAWIPDQEQTNNYFLRQLGNRDLFLMGFTSPPLTVAPGQTGSVKSQFYAGPKDTAELEKIAPYLDLTVDYGWLWWLAKPLFSVLDWIHGLIGNWGLAIILLTVFIKALFFKLSATSYRSMARMRKLAPKMKELKERYGDDRQKMSQETMKLYRDEKVNPLGGCLPMLIQMPVFLALYWVLMESVELRHTPFLWIPDLSVKDPIFILPLLMGFTMWLTMRLNPEPPDPMQAKIMQFMPVVFTVMFLWFPAGLVLYWVTNNTLSFLQQMVITRQIEKADNPKS</sequence>
<dbReference type="CDD" id="cd20070">
    <property type="entry name" value="5TM_YidC_Alb3"/>
    <property type="match status" value="1"/>
</dbReference>
<accession>A0A9X2HZC4</accession>
<feature type="region of interest" description="Disordered" evidence="14">
    <location>
        <begin position="37"/>
        <end position="63"/>
    </location>
</feature>
<dbReference type="PRINTS" id="PR00701">
    <property type="entry name" value="60KDINNERMP"/>
</dbReference>
<keyword evidence="18" id="KW-1185">Reference proteome</keyword>
<evidence type="ECO:0000259" key="15">
    <source>
        <dbReference type="Pfam" id="PF02096"/>
    </source>
</evidence>
<evidence type="ECO:0000256" key="14">
    <source>
        <dbReference type="SAM" id="MobiDB-lite"/>
    </source>
</evidence>
<feature type="transmembrane region" description="Helical" evidence="13">
    <location>
        <begin position="430"/>
        <end position="451"/>
    </location>
</feature>
<comment type="caution">
    <text evidence="17">The sequence shown here is derived from an EMBL/GenBank/DDBJ whole genome shotgun (WGS) entry which is preliminary data.</text>
</comment>
<dbReference type="NCBIfam" id="TIGR03592">
    <property type="entry name" value="yidC_oxa1_cterm"/>
    <property type="match status" value="1"/>
</dbReference>
<dbReference type="RefSeq" id="WP_253968883.1">
    <property type="nucleotide sequence ID" value="NZ_JAMFTH010000005.1"/>
</dbReference>
<evidence type="ECO:0000256" key="2">
    <source>
        <dbReference type="ARBA" id="ARBA00010527"/>
    </source>
</evidence>
<evidence type="ECO:0000256" key="8">
    <source>
        <dbReference type="ARBA" id="ARBA00022989"/>
    </source>
</evidence>
<evidence type="ECO:0000256" key="11">
    <source>
        <dbReference type="ARBA" id="ARBA00033245"/>
    </source>
</evidence>
<dbReference type="PANTHER" id="PTHR12428:SF65">
    <property type="entry name" value="CYTOCHROME C OXIDASE ASSEMBLY PROTEIN COX18, MITOCHONDRIAL"/>
    <property type="match status" value="1"/>
</dbReference>
<protein>
    <recommendedName>
        <fullName evidence="3 13">Membrane protein insertase YidC</fullName>
    </recommendedName>
    <alternativeName>
        <fullName evidence="12 13">Foldase YidC</fullName>
    </alternativeName>
    <alternativeName>
        <fullName evidence="13">Membrane protein YidC</fullName>
    </alternativeName>
    <alternativeName>
        <fullName evidence="11 13">membrane integrase YidC</fullName>
    </alternativeName>
</protein>
<dbReference type="NCBIfam" id="NF002352">
    <property type="entry name" value="PRK01318.1-3"/>
    <property type="match status" value="1"/>
</dbReference>
<dbReference type="PANTHER" id="PTHR12428">
    <property type="entry name" value="OXA1"/>
    <property type="match status" value="1"/>
</dbReference>
<feature type="transmembrane region" description="Helical" evidence="13">
    <location>
        <begin position="365"/>
        <end position="385"/>
    </location>
</feature>
<dbReference type="GO" id="GO:0032977">
    <property type="term" value="F:membrane insertase activity"/>
    <property type="evidence" value="ECO:0007669"/>
    <property type="project" value="InterPro"/>
</dbReference>
<name>A0A9X2HZC4_9GAMM</name>
<reference evidence="17" key="2">
    <citation type="submission" date="2023-01" db="EMBL/GenBank/DDBJ databases">
        <title>Gilvimarinus xylanilyticus HB14 isolated from Caulerpa lentillifera aquaculture base in Hainan, China.</title>
        <authorList>
            <person name="Zhang Y.-J."/>
        </authorList>
    </citation>
    <scope>NUCLEOTIDE SEQUENCE</scope>
    <source>
        <strain evidence="17">HB14</strain>
    </source>
</reference>
<dbReference type="InterPro" id="IPR001708">
    <property type="entry name" value="YidC/ALB3/OXA1/COX18"/>
</dbReference>
<evidence type="ECO:0000256" key="1">
    <source>
        <dbReference type="ARBA" id="ARBA00004429"/>
    </source>
</evidence>
<dbReference type="PRINTS" id="PR01900">
    <property type="entry name" value="YIDCPROTEIN"/>
</dbReference>
<keyword evidence="7 13" id="KW-0653">Protein transport</keyword>
<dbReference type="InterPro" id="IPR028055">
    <property type="entry name" value="YidC/Oxa/ALB_C"/>
</dbReference>
<evidence type="ECO:0000256" key="6">
    <source>
        <dbReference type="ARBA" id="ARBA00022692"/>
    </source>
</evidence>
<gene>
    <name evidence="13 17" type="primary">yidC</name>
    <name evidence="17" type="ORF">M6D89_14425</name>
</gene>
<feature type="domain" description="Membrane insertase YidC N-terminal" evidence="16">
    <location>
        <begin position="78"/>
        <end position="353"/>
    </location>
</feature>
<dbReference type="InterPro" id="IPR019998">
    <property type="entry name" value="Membr_insert_YidC"/>
</dbReference>
<dbReference type="Pfam" id="PF02096">
    <property type="entry name" value="60KD_IMP"/>
    <property type="match status" value="1"/>
</dbReference>
<evidence type="ECO:0000256" key="10">
    <source>
        <dbReference type="ARBA" id="ARBA00023186"/>
    </source>
</evidence>
<feature type="compositionally biased region" description="Polar residues" evidence="14">
    <location>
        <begin position="46"/>
        <end position="58"/>
    </location>
</feature>
<dbReference type="GO" id="GO:0015031">
    <property type="term" value="P:protein transport"/>
    <property type="evidence" value="ECO:0007669"/>
    <property type="project" value="UniProtKB-KW"/>
</dbReference>
<dbReference type="NCBIfam" id="TIGR03593">
    <property type="entry name" value="yidC_nterm"/>
    <property type="match status" value="1"/>
</dbReference>
<dbReference type="Gene3D" id="2.70.98.90">
    <property type="match status" value="1"/>
</dbReference>
<evidence type="ECO:0000313" key="17">
    <source>
        <dbReference type="EMBL" id="MCP8900499.1"/>
    </source>
</evidence>
<comment type="subcellular location">
    <subcellularLocation>
        <location evidence="1">Cell inner membrane</location>
        <topology evidence="1">Multi-pass membrane protein</topology>
    </subcellularLocation>
    <subcellularLocation>
        <location evidence="13">Cell membrane</location>
        <topology evidence="13">Multi-pass membrane protein</topology>
    </subcellularLocation>
</comment>
<dbReference type="AlphaFoldDB" id="A0A9X2HZC4"/>
<dbReference type="Proteomes" id="UP001139319">
    <property type="component" value="Unassembled WGS sequence"/>
</dbReference>
<keyword evidence="5 13" id="KW-1003">Cell membrane</keyword>
<dbReference type="GO" id="GO:0051205">
    <property type="term" value="P:protein insertion into membrane"/>
    <property type="evidence" value="ECO:0007669"/>
    <property type="project" value="TreeGrafter"/>
</dbReference>
<evidence type="ECO:0000313" key="18">
    <source>
        <dbReference type="Proteomes" id="UP001139319"/>
    </source>
</evidence>
<proteinExistence type="inferred from homology"/>
<feature type="transmembrane region" description="Helical" evidence="13">
    <location>
        <begin position="503"/>
        <end position="527"/>
    </location>
</feature>
<keyword evidence="4 13" id="KW-0813">Transport</keyword>
<evidence type="ECO:0000256" key="4">
    <source>
        <dbReference type="ARBA" id="ARBA00022448"/>
    </source>
</evidence>
<dbReference type="Pfam" id="PF14849">
    <property type="entry name" value="YidC_periplas"/>
    <property type="match status" value="1"/>
</dbReference>
<keyword evidence="9 13" id="KW-0472">Membrane</keyword>
<dbReference type="EMBL" id="JAMFTH010000005">
    <property type="protein sequence ID" value="MCP8900499.1"/>
    <property type="molecule type" value="Genomic_DNA"/>
</dbReference>
<dbReference type="InterPro" id="IPR047196">
    <property type="entry name" value="YidC_ALB_C"/>
</dbReference>
<dbReference type="CDD" id="cd19961">
    <property type="entry name" value="EcYidC-like_peri"/>
    <property type="match status" value="1"/>
</dbReference>
<feature type="domain" description="Membrane insertase YidC/Oxa/ALB C-terminal" evidence="15">
    <location>
        <begin position="365"/>
        <end position="542"/>
    </location>
</feature>
<dbReference type="HAMAP" id="MF_01810">
    <property type="entry name" value="YidC_type1"/>
    <property type="match status" value="1"/>
</dbReference>
<evidence type="ECO:0000256" key="7">
    <source>
        <dbReference type="ARBA" id="ARBA00022927"/>
    </source>
</evidence>
<evidence type="ECO:0000256" key="3">
    <source>
        <dbReference type="ARBA" id="ARBA00015325"/>
    </source>
</evidence>
<comment type="similarity">
    <text evidence="2 13">Belongs to the OXA1/ALB3/YidC family. Type 1 subfamily.</text>
</comment>
<keyword evidence="10 13" id="KW-0143">Chaperone</keyword>
<comment type="function">
    <text evidence="13">Required for the insertion and/or proper folding and/or complex formation of integral membrane proteins into the membrane. Involved in integration of membrane proteins that insert both dependently and independently of the Sec translocase complex, as well as at least some lipoproteins. Aids folding of multispanning membrane proteins.</text>
</comment>
<evidence type="ECO:0000256" key="9">
    <source>
        <dbReference type="ARBA" id="ARBA00023136"/>
    </source>
</evidence>
<keyword evidence="6 13" id="KW-0812">Transmembrane</keyword>
<evidence type="ECO:0000256" key="12">
    <source>
        <dbReference type="ARBA" id="ARBA00033342"/>
    </source>
</evidence>
<dbReference type="InterPro" id="IPR038221">
    <property type="entry name" value="YidC_periplasmic_sf"/>
</dbReference>
<keyword evidence="8 13" id="KW-1133">Transmembrane helix</keyword>